<dbReference type="AlphaFoldDB" id="A0A5S4EN14"/>
<evidence type="ECO:0000313" key="2">
    <source>
        <dbReference type="Proteomes" id="UP000306324"/>
    </source>
</evidence>
<dbReference type="Proteomes" id="UP000306324">
    <property type="component" value="Unassembled WGS sequence"/>
</dbReference>
<evidence type="ECO:0000313" key="1">
    <source>
        <dbReference type="EMBL" id="TMQ76772.1"/>
    </source>
</evidence>
<protein>
    <submittedName>
        <fullName evidence="1">Uncharacterized protein</fullName>
    </submittedName>
</protein>
<sequence length="49" mass="5299">MAVADRVAQVYLIVLFGIAVAKQIGKLAADIPDIPYTQLVTKSTNFFTS</sequence>
<comment type="caution">
    <text evidence="1">The sequence shown here is derived from an EMBL/GenBank/DDBJ whole genome shotgun (WGS) entry which is preliminary data.</text>
</comment>
<organism evidence="1 2">
    <name type="scientific">Candidatus Accumulibacter phosphatis</name>
    <dbReference type="NCBI Taxonomy" id="327160"/>
    <lineage>
        <taxon>Bacteria</taxon>
        <taxon>Pseudomonadati</taxon>
        <taxon>Pseudomonadota</taxon>
        <taxon>Betaproteobacteria</taxon>
        <taxon>Candidatus Accumulibacter</taxon>
    </lineage>
</organism>
<gene>
    <name evidence="1" type="ORF">ACCUM_3904</name>
</gene>
<reference evidence="1 2" key="1">
    <citation type="submission" date="2019-04" db="EMBL/GenBank/DDBJ databases">
        <title>A novel phosphate-accumulating bacterium identified in bioreactor for phosphate removal from wastewater.</title>
        <authorList>
            <person name="Kotlyarov R.Y."/>
            <person name="Beletsky A.V."/>
            <person name="Kallistova A.Y."/>
            <person name="Dorofeev A.G."/>
            <person name="Nikolaev Y.Y."/>
            <person name="Pimenov N.V."/>
            <person name="Ravin N.V."/>
            <person name="Mardanov A.V."/>
        </authorList>
    </citation>
    <scope>NUCLEOTIDE SEQUENCE [LARGE SCALE GENOMIC DNA]</scope>
    <source>
        <strain evidence="1 2">Bin19</strain>
    </source>
</reference>
<keyword evidence="2" id="KW-1185">Reference proteome</keyword>
<dbReference type="EMBL" id="SWAD01000040">
    <property type="protein sequence ID" value="TMQ76772.1"/>
    <property type="molecule type" value="Genomic_DNA"/>
</dbReference>
<name>A0A5S4EN14_9PROT</name>
<accession>A0A5S4EN14</accession>
<proteinExistence type="predicted"/>